<gene>
    <name evidence="2" type="ORF">IAC18_04615</name>
</gene>
<dbReference type="EMBL" id="DVJK01000129">
    <property type="protein sequence ID" value="HIS66828.1"/>
    <property type="molecule type" value="Genomic_DNA"/>
</dbReference>
<comment type="caution">
    <text evidence="2">The sequence shown here is derived from an EMBL/GenBank/DDBJ whole genome shotgun (WGS) entry which is preliminary data.</text>
</comment>
<proteinExistence type="predicted"/>
<sequence length="44" mass="4856">GASRLRVEAQSYARGFYEKCGFACCTAEFDEDGIPHVGMVLEIE</sequence>
<evidence type="ECO:0000259" key="1">
    <source>
        <dbReference type="Pfam" id="PF13673"/>
    </source>
</evidence>
<dbReference type="Proteomes" id="UP000824001">
    <property type="component" value="Unassembled WGS sequence"/>
</dbReference>
<reference evidence="2" key="1">
    <citation type="submission" date="2020-10" db="EMBL/GenBank/DDBJ databases">
        <authorList>
            <person name="Gilroy R."/>
        </authorList>
    </citation>
    <scope>NUCLEOTIDE SEQUENCE</scope>
    <source>
        <strain evidence="2">ChiHjej10B9-9673</strain>
    </source>
</reference>
<dbReference type="Pfam" id="PF13673">
    <property type="entry name" value="Acetyltransf_10"/>
    <property type="match status" value="1"/>
</dbReference>
<evidence type="ECO:0000313" key="3">
    <source>
        <dbReference type="Proteomes" id="UP000824001"/>
    </source>
</evidence>
<feature type="domain" description="N-acetyltransferase" evidence="1">
    <location>
        <begin position="4"/>
        <end position="42"/>
    </location>
</feature>
<dbReference type="SUPFAM" id="SSF55729">
    <property type="entry name" value="Acyl-CoA N-acyltransferases (Nat)"/>
    <property type="match status" value="1"/>
</dbReference>
<name>A0A9D1FDB5_9FIRM</name>
<dbReference type="GO" id="GO:0016747">
    <property type="term" value="F:acyltransferase activity, transferring groups other than amino-acyl groups"/>
    <property type="evidence" value="ECO:0007669"/>
    <property type="project" value="InterPro"/>
</dbReference>
<dbReference type="InterPro" id="IPR016181">
    <property type="entry name" value="Acyl_CoA_acyltransferase"/>
</dbReference>
<reference evidence="2" key="2">
    <citation type="journal article" date="2021" name="PeerJ">
        <title>Extensive microbial diversity within the chicken gut microbiome revealed by metagenomics and culture.</title>
        <authorList>
            <person name="Gilroy R."/>
            <person name="Ravi A."/>
            <person name="Getino M."/>
            <person name="Pursley I."/>
            <person name="Horton D.L."/>
            <person name="Alikhan N.F."/>
            <person name="Baker D."/>
            <person name="Gharbi K."/>
            <person name="Hall N."/>
            <person name="Watson M."/>
            <person name="Adriaenssens E.M."/>
            <person name="Foster-Nyarko E."/>
            <person name="Jarju S."/>
            <person name="Secka A."/>
            <person name="Antonio M."/>
            <person name="Oren A."/>
            <person name="Chaudhuri R.R."/>
            <person name="La Ragione R."/>
            <person name="Hildebrand F."/>
            <person name="Pallen M.J."/>
        </authorList>
    </citation>
    <scope>NUCLEOTIDE SEQUENCE</scope>
    <source>
        <strain evidence="2">ChiHjej10B9-9673</strain>
    </source>
</reference>
<accession>A0A9D1FDB5</accession>
<dbReference type="Gene3D" id="3.40.630.30">
    <property type="match status" value="1"/>
</dbReference>
<dbReference type="InterPro" id="IPR000182">
    <property type="entry name" value="GNAT_dom"/>
</dbReference>
<evidence type="ECO:0000313" key="2">
    <source>
        <dbReference type="EMBL" id="HIS66828.1"/>
    </source>
</evidence>
<organism evidence="2 3">
    <name type="scientific">Candidatus Scatomorpha merdipullorum</name>
    <dbReference type="NCBI Taxonomy" id="2840927"/>
    <lineage>
        <taxon>Bacteria</taxon>
        <taxon>Bacillati</taxon>
        <taxon>Bacillota</taxon>
        <taxon>Clostridia</taxon>
        <taxon>Eubacteriales</taxon>
        <taxon>Candidatus Scatomorpha</taxon>
    </lineage>
</organism>
<protein>
    <submittedName>
        <fullName evidence="2">GNAT family N-acetyltransferase</fullName>
    </submittedName>
</protein>
<dbReference type="AlphaFoldDB" id="A0A9D1FDB5"/>
<feature type="non-terminal residue" evidence="2">
    <location>
        <position position="1"/>
    </location>
</feature>